<protein>
    <submittedName>
        <fullName evidence="1">Uncharacterized protein</fullName>
    </submittedName>
</protein>
<dbReference type="Proteomes" id="UP000777935">
    <property type="component" value="Unassembled WGS sequence"/>
</dbReference>
<gene>
    <name evidence="1" type="ORF">HRQ87_15640</name>
</gene>
<comment type="caution">
    <text evidence="1">The sequence shown here is derived from an EMBL/GenBank/DDBJ whole genome shotgun (WGS) entry which is preliminary data.</text>
</comment>
<sequence length="693" mass="77996">MNNANAKPKPSEIAALLNMAEAKQNREYYTENISDIGMPCGGTGIVIPHEKDAPELDAIFDLPDPDDLPMSDEILPVIFDHALITEEGVIDCFARHYPKRAALLFQLLSDAGKLGAGYTWVYRQEMMSDEDITKIKADAQTYANSRARPGVKNDAIPKQPTHIDKKYGIQTDKNHIPDLDELDEKRAMRAYTLRKRLDEFGKWRIDDERKTIYVYGSINKNVDRNYLAEHVTDDDGINHFPTNKDGADWLYAVMGDWMARQGHPDADPEEEFLRNEVDRKVGGVALVAFGTIEMFGGVAVIIKSAGIATYPGVALTVVGFDTFTNGLDMLESPDPEAAARGWIGDGIHNTGKYFGGDELAQSFDRGWIFTQFAVSFGAPVVIRNSARIAKTVHKSNQIIKPITNGTLNKAKLALLEIKNWKIAKGLSMDYVVLPSGRGAIVTLKGIGKFVLPALESDIRVLLRLKTAKLDRLRASTKASSDGLVPGPGQNFDAIRVMLDDIGRHSGVEFRKCITKIGFDSQIKDAYFKILKDGSLGLGLPPSFKKKDYIDQLFTLAHELNHGRMLQKLVNRFGKKRAFEIWHAELKNQIKYVREEVVVELAAQKMVKSFVLKSVYEGKLSMKDVNRLIELLKESDIYVKEFKTKWQVLDELDRRMLETTDKTKLYIRNADQGFIDDLMEDFDKSYIPPKRPWD</sequence>
<name>A0ABX2IYI9_9RHOB</name>
<dbReference type="EMBL" id="JABUFE010000011">
    <property type="protein sequence ID" value="NSX56227.1"/>
    <property type="molecule type" value="Genomic_DNA"/>
</dbReference>
<dbReference type="RefSeq" id="WP_174139379.1">
    <property type="nucleotide sequence ID" value="NZ_JABUFE010000011.1"/>
</dbReference>
<accession>A0ABX2IYI9</accession>
<reference evidence="1 2" key="1">
    <citation type="submission" date="2020-06" db="EMBL/GenBank/DDBJ databases">
        <title>Sulfitobacter algicola sp. nov., isolated from green algae.</title>
        <authorList>
            <person name="Wang C."/>
        </authorList>
    </citation>
    <scope>NUCLEOTIDE SEQUENCE [LARGE SCALE GENOMIC DNA]</scope>
    <source>
        <strain evidence="1 2">1151</strain>
    </source>
</reference>
<organism evidence="1 2">
    <name type="scientific">Parasulfitobacter algicola</name>
    <dbReference type="NCBI Taxonomy" id="2614809"/>
    <lineage>
        <taxon>Bacteria</taxon>
        <taxon>Pseudomonadati</taxon>
        <taxon>Pseudomonadota</taxon>
        <taxon>Alphaproteobacteria</taxon>
        <taxon>Rhodobacterales</taxon>
        <taxon>Roseobacteraceae</taxon>
        <taxon>Parasulfitobacter</taxon>
    </lineage>
</organism>
<evidence type="ECO:0000313" key="1">
    <source>
        <dbReference type="EMBL" id="NSX56227.1"/>
    </source>
</evidence>
<evidence type="ECO:0000313" key="2">
    <source>
        <dbReference type="Proteomes" id="UP000777935"/>
    </source>
</evidence>
<keyword evidence="2" id="KW-1185">Reference proteome</keyword>
<proteinExistence type="predicted"/>